<feature type="repeat" description="PPR" evidence="3">
    <location>
        <begin position="588"/>
        <end position="622"/>
    </location>
</feature>
<feature type="repeat" description="PPR" evidence="3">
    <location>
        <begin position="386"/>
        <end position="420"/>
    </location>
</feature>
<dbReference type="InterPro" id="IPR046848">
    <property type="entry name" value="E_motif"/>
</dbReference>
<protein>
    <recommendedName>
        <fullName evidence="4">DYW domain-containing protein</fullName>
    </recommendedName>
</protein>
<dbReference type="AlphaFoldDB" id="A0A2P5Y1A0"/>
<evidence type="ECO:0000313" key="6">
    <source>
        <dbReference type="Proteomes" id="UP000239757"/>
    </source>
</evidence>
<dbReference type="EMBL" id="KZ663869">
    <property type="protein sequence ID" value="PPS09367.1"/>
    <property type="molecule type" value="Genomic_DNA"/>
</dbReference>
<organism evidence="5 6">
    <name type="scientific">Gossypium barbadense</name>
    <name type="common">Sea Island cotton</name>
    <name type="synonym">Hibiscus barbadensis</name>
    <dbReference type="NCBI Taxonomy" id="3634"/>
    <lineage>
        <taxon>Eukaryota</taxon>
        <taxon>Viridiplantae</taxon>
        <taxon>Streptophyta</taxon>
        <taxon>Embryophyta</taxon>
        <taxon>Tracheophyta</taxon>
        <taxon>Spermatophyta</taxon>
        <taxon>Magnoliopsida</taxon>
        <taxon>eudicotyledons</taxon>
        <taxon>Gunneridae</taxon>
        <taxon>Pentapetalae</taxon>
        <taxon>rosids</taxon>
        <taxon>malvids</taxon>
        <taxon>Malvales</taxon>
        <taxon>Malvaceae</taxon>
        <taxon>Malvoideae</taxon>
        <taxon>Gossypium</taxon>
    </lineage>
</organism>
<dbReference type="Proteomes" id="UP000239757">
    <property type="component" value="Unassembled WGS sequence"/>
</dbReference>
<dbReference type="FunFam" id="1.25.40.10:FF:000158">
    <property type="entry name" value="pentatricopeptide repeat-containing protein At2g33680"/>
    <property type="match status" value="2"/>
</dbReference>
<keyword evidence="2" id="KW-0677">Repeat</keyword>
<proteinExistence type="inferred from homology"/>
<dbReference type="PANTHER" id="PTHR24015">
    <property type="entry name" value="OS07G0578800 PROTEIN-RELATED"/>
    <property type="match status" value="1"/>
</dbReference>
<dbReference type="GO" id="GO:0009451">
    <property type="term" value="P:RNA modification"/>
    <property type="evidence" value="ECO:0007669"/>
    <property type="project" value="InterPro"/>
</dbReference>
<dbReference type="NCBIfam" id="TIGR00756">
    <property type="entry name" value="PPR"/>
    <property type="match status" value="6"/>
</dbReference>
<dbReference type="GO" id="GO:0003723">
    <property type="term" value="F:RNA binding"/>
    <property type="evidence" value="ECO:0007669"/>
    <property type="project" value="InterPro"/>
</dbReference>
<gene>
    <name evidence="5" type="ORF">GOBAR_AA11285</name>
</gene>
<dbReference type="InterPro" id="IPR011990">
    <property type="entry name" value="TPR-like_helical_dom_sf"/>
</dbReference>
<dbReference type="SUPFAM" id="SSF48452">
    <property type="entry name" value="TPR-like"/>
    <property type="match status" value="1"/>
</dbReference>
<dbReference type="InterPro" id="IPR046960">
    <property type="entry name" value="PPR_At4g14850-like_plant"/>
</dbReference>
<sequence length="1032" mass="115146">MLCKAANRVINRNEPTFLEETCSRILSFCNSNSLKQGISVHSPVIKLGLHHHLYLNNNLLSLYAKCFGVNKARHFFDEMPHKDVVSWTGILSAYVKNGNHDTALRVFDSMLISGESPNEFTLSSVLRSCSSMGEFDYGTCIQGYVIKEGFDQNPVLISGLIDFYSKFGLVTEASNLFITKGNHDTVTWTMMISSCVLAQRWVQALQLYVDMVKAGVAPNEFTFVKLLGACSVHGLNYGKLVHAHILLKGVKLNVVLKTALVNMYSRFRRMEDAIKVSNSTPEYDIMLWTALISGFAQNSMFRKAASAFRAMGVSGIIPNNYMFSSILNISSLMLSLALGQQVHSRVVVTGLEGDVSVGNALINMYLKCSDNVEDALRVFRGISLPNVISWTSLIAGFAEHGLQLDSFHLFMEMREAGVEPNSFTVSSIIRSFGAAKLLPQTLMLHGHVVKTSLYEDIAVQNALVDFYAESGMLNDAWQIVDMMNRRDAITYTTLASRMNQMGHHELALHIITDMKNDDIKIDEFSTASFLSASADLGTIMTGKQLHCHSVKSGLCKWFSVLNGLVNLYGKCGCIHDAQRAFGEIGMPDNFSWNGLISGLTSNGYIPSALSTFDDMKLSGVKPDAITFLSILSACSIGKLTDLGLEHFQSMRVIYNIEPQLDHYVHLVDILGQGGRLEEAMEVIQTMPFTANTSIYKTLLRACKAHRNIPLAEHTAKQGLELDPFDPAFYILLTNLYQDANFSWNGLISGLTSNGYIPSALSTFDDMKLSGVKPDAITFLSILSACSIGKLTDLGLEHFQSMRVIYNIEPQLDHYVHLVDILGQGGRLEEAMEVIQTMPFTANTSIYKTLLRACKAHRNIPLAEHTAKQGLELDPSDPAFYILLTNLYQDAGRHDLAKRALTVMKEKQLRKNTSHSRMEIRDKVHVFVAGERSHPRTNEIYEQIEFFEAEFKKHGYLFQGIGHSYYHSEKLAVVFGLLNTPSKATIYVIKNSSICRDCHDFMKFVTQLIDREIIVREGNRLHSFRKGECSCRG</sequence>
<dbReference type="Pfam" id="PF20431">
    <property type="entry name" value="E_motif"/>
    <property type="match status" value="1"/>
</dbReference>
<dbReference type="FunFam" id="1.25.40.10:FF:001224">
    <property type="entry name" value="Pentatricopeptide repeat-containing protein chloroplastic"/>
    <property type="match status" value="1"/>
</dbReference>
<feature type="repeat" description="PPR" evidence="3">
    <location>
        <begin position="739"/>
        <end position="773"/>
    </location>
</feature>
<feature type="domain" description="DYW" evidence="4">
    <location>
        <begin position="965"/>
        <end position="1031"/>
    </location>
</feature>
<dbReference type="InterPro" id="IPR002885">
    <property type="entry name" value="PPR_rpt"/>
</dbReference>
<evidence type="ECO:0000313" key="5">
    <source>
        <dbReference type="EMBL" id="PPS09367.1"/>
    </source>
</evidence>
<dbReference type="FunFam" id="1.25.40.10:FF:000227">
    <property type="entry name" value="Pentatricopeptide repeat-containing protein At3g13880"/>
    <property type="match status" value="1"/>
</dbReference>
<dbReference type="Pfam" id="PF01535">
    <property type="entry name" value="PPR"/>
    <property type="match status" value="3"/>
</dbReference>
<dbReference type="Gene3D" id="1.25.40.10">
    <property type="entry name" value="Tetratricopeptide repeat domain"/>
    <property type="match status" value="7"/>
</dbReference>
<reference evidence="5 6" key="1">
    <citation type="submission" date="2015-01" db="EMBL/GenBank/DDBJ databases">
        <title>Genome of allotetraploid Gossypium barbadense reveals genomic plasticity and fiber elongation in cotton evolution.</title>
        <authorList>
            <person name="Chen X."/>
            <person name="Liu X."/>
            <person name="Zhao B."/>
            <person name="Zheng H."/>
            <person name="Hu Y."/>
            <person name="Lu G."/>
            <person name="Yang C."/>
            <person name="Chen J."/>
            <person name="Shan C."/>
            <person name="Zhang L."/>
            <person name="Zhou Y."/>
            <person name="Wang L."/>
            <person name="Guo W."/>
            <person name="Bai Y."/>
            <person name="Ruan J."/>
            <person name="Shangguan X."/>
            <person name="Mao Y."/>
            <person name="Jiang J."/>
            <person name="Zhu Y."/>
            <person name="Lei J."/>
            <person name="Kang H."/>
            <person name="Chen S."/>
            <person name="He X."/>
            <person name="Wang R."/>
            <person name="Wang Y."/>
            <person name="Chen J."/>
            <person name="Wang L."/>
            <person name="Yu S."/>
            <person name="Wang B."/>
            <person name="Wei J."/>
            <person name="Song S."/>
            <person name="Lu X."/>
            <person name="Gao Z."/>
            <person name="Gu W."/>
            <person name="Deng X."/>
            <person name="Ma D."/>
            <person name="Wang S."/>
            <person name="Liang W."/>
            <person name="Fang L."/>
            <person name="Cai C."/>
            <person name="Zhu X."/>
            <person name="Zhou B."/>
            <person name="Zhang Y."/>
            <person name="Chen Z."/>
            <person name="Xu S."/>
            <person name="Zhu R."/>
            <person name="Wang S."/>
            <person name="Zhang T."/>
            <person name="Zhao G."/>
        </authorList>
    </citation>
    <scope>NUCLEOTIDE SEQUENCE [LARGE SCALE GENOMIC DNA]</scope>
    <source>
        <strain evidence="6">cv. Xinhai21</strain>
        <tissue evidence="5">Leaf</tissue>
    </source>
</reference>
<dbReference type="GO" id="GO:0005739">
    <property type="term" value="C:mitochondrion"/>
    <property type="evidence" value="ECO:0007669"/>
    <property type="project" value="TreeGrafter"/>
</dbReference>
<feature type="repeat" description="PPR" evidence="3">
    <location>
        <begin position="284"/>
        <end position="318"/>
    </location>
</feature>
<dbReference type="PROSITE" id="PS51375">
    <property type="entry name" value="PPR"/>
    <property type="match status" value="6"/>
</dbReference>
<dbReference type="Pfam" id="PF14432">
    <property type="entry name" value="DYW_deaminase"/>
    <property type="match status" value="1"/>
</dbReference>
<evidence type="ECO:0000256" key="2">
    <source>
        <dbReference type="ARBA" id="ARBA00022737"/>
    </source>
</evidence>
<dbReference type="OrthoDB" id="1848122at2759"/>
<evidence type="ECO:0000256" key="1">
    <source>
        <dbReference type="ARBA" id="ARBA00006643"/>
    </source>
</evidence>
<evidence type="ECO:0000256" key="3">
    <source>
        <dbReference type="PROSITE-ProRule" id="PRU00708"/>
    </source>
</evidence>
<dbReference type="GO" id="GO:0008270">
    <property type="term" value="F:zinc ion binding"/>
    <property type="evidence" value="ECO:0007669"/>
    <property type="project" value="InterPro"/>
</dbReference>
<feature type="repeat" description="PPR" evidence="3">
    <location>
        <begin position="184"/>
        <end position="218"/>
    </location>
</feature>
<dbReference type="FunFam" id="1.25.40.10:FF:000381">
    <property type="entry name" value="Pentatricopeptide repeat-containing protein"/>
    <property type="match status" value="1"/>
</dbReference>
<dbReference type="PANTHER" id="PTHR24015:SF1726">
    <property type="entry name" value="OS03G0861900 PROTEIN"/>
    <property type="match status" value="1"/>
</dbReference>
<dbReference type="Pfam" id="PF13041">
    <property type="entry name" value="PPR_2"/>
    <property type="match status" value="5"/>
</dbReference>
<dbReference type="GO" id="GO:0099402">
    <property type="term" value="P:plant organ development"/>
    <property type="evidence" value="ECO:0007669"/>
    <property type="project" value="UniProtKB-ARBA"/>
</dbReference>
<evidence type="ECO:0000259" key="4">
    <source>
        <dbReference type="Pfam" id="PF14432"/>
    </source>
</evidence>
<name>A0A2P5Y1A0_GOSBA</name>
<comment type="similarity">
    <text evidence="1">Belongs to the PPR family. PCMP-H subfamily.</text>
</comment>
<accession>A0A2P5Y1A0</accession>
<feature type="repeat" description="PPR" evidence="3">
    <location>
        <begin position="83"/>
        <end position="117"/>
    </location>
</feature>
<dbReference type="InterPro" id="IPR032867">
    <property type="entry name" value="DYW_dom"/>
</dbReference>